<dbReference type="SUPFAM" id="SSF141986">
    <property type="entry name" value="LD-carboxypeptidase A C-terminal domain-like"/>
    <property type="match status" value="1"/>
</dbReference>
<dbReference type="InterPro" id="IPR029062">
    <property type="entry name" value="Class_I_gatase-like"/>
</dbReference>
<keyword evidence="4" id="KW-0378">Hydrolase</keyword>
<organism evidence="9 10">
    <name type="scientific">Agromyces cerinus subsp. cerinus</name>
    <dbReference type="NCBI Taxonomy" id="232089"/>
    <lineage>
        <taxon>Bacteria</taxon>
        <taxon>Bacillati</taxon>
        <taxon>Actinomycetota</taxon>
        <taxon>Actinomycetes</taxon>
        <taxon>Micrococcales</taxon>
        <taxon>Microbacteriaceae</taxon>
        <taxon>Agromyces</taxon>
    </lineage>
</organism>
<dbReference type="InterPro" id="IPR027461">
    <property type="entry name" value="Carboxypeptidase_A_C_sf"/>
</dbReference>
<feature type="domain" description="LD-carboxypeptidase N-terminal" evidence="7">
    <location>
        <begin position="15"/>
        <end position="133"/>
    </location>
</feature>
<evidence type="ECO:0000256" key="6">
    <source>
        <dbReference type="PIRSR" id="PIRSR028757-1"/>
    </source>
</evidence>
<evidence type="ECO:0000256" key="5">
    <source>
        <dbReference type="ARBA" id="ARBA00022825"/>
    </source>
</evidence>
<dbReference type="GO" id="GO:0008236">
    <property type="term" value="F:serine-type peptidase activity"/>
    <property type="evidence" value="ECO:0007669"/>
    <property type="project" value="UniProtKB-KW"/>
</dbReference>
<feature type="domain" description="LD-carboxypeptidase C-terminal" evidence="8">
    <location>
        <begin position="180"/>
        <end position="293"/>
    </location>
</feature>
<feature type="active site" description="Charge relay system" evidence="6">
    <location>
        <position position="213"/>
    </location>
</feature>
<dbReference type="Gene3D" id="3.50.30.60">
    <property type="entry name" value="LD-carboxypeptidase A C-terminal domain-like"/>
    <property type="match status" value="1"/>
</dbReference>
<proteinExistence type="inferred from homology"/>
<keyword evidence="5" id="KW-0720">Serine protease</keyword>
<evidence type="ECO:0000256" key="2">
    <source>
        <dbReference type="ARBA" id="ARBA00022645"/>
    </source>
</evidence>
<evidence type="ECO:0000259" key="8">
    <source>
        <dbReference type="Pfam" id="PF17676"/>
    </source>
</evidence>
<sequence>MTAIELGPLIPGARVAIVAPSGPPPSELLARSLELLVEWRLEPVVFPSATATHPRARYLAGPDAQRAADLQAAWCDETIDAVFCARGGYGSVRMIDLLDQDALAAATPKPLYGSSDVTGVHEYWLERLGLATWFTPMTATAALLDDAEAIESLRRAVFEPVGGRRFAAPTAETLVAGEVTGRIIGGNLSLLAMTLGAHGRPVGDHTGCIALLEDVEEEPYRLDGLLTSLLRAGWFDGVAGIALGSWQGCGDLTEVRALAEELLTPLGVPLVWELGFGHGPHASSIPLGVRGTLVAGSEPELVIEA</sequence>
<dbReference type="GO" id="GO:0006508">
    <property type="term" value="P:proteolysis"/>
    <property type="evidence" value="ECO:0007669"/>
    <property type="project" value="UniProtKB-KW"/>
</dbReference>
<dbReference type="InterPro" id="IPR027478">
    <property type="entry name" value="LdcA_N"/>
</dbReference>
<accession>A0A1N6HQ63</accession>
<evidence type="ECO:0000256" key="4">
    <source>
        <dbReference type="ARBA" id="ARBA00022801"/>
    </source>
</evidence>
<dbReference type="EMBL" id="FSRJ01000004">
    <property type="protein sequence ID" value="SIO21954.1"/>
    <property type="molecule type" value="Genomic_DNA"/>
</dbReference>
<dbReference type="SUPFAM" id="SSF52317">
    <property type="entry name" value="Class I glutamine amidotransferase-like"/>
    <property type="match status" value="1"/>
</dbReference>
<evidence type="ECO:0000259" key="7">
    <source>
        <dbReference type="Pfam" id="PF02016"/>
    </source>
</evidence>
<evidence type="ECO:0000256" key="1">
    <source>
        <dbReference type="ARBA" id="ARBA00010233"/>
    </source>
</evidence>
<dbReference type="STRING" id="232089.SAMN05443544_3398"/>
<evidence type="ECO:0000313" key="10">
    <source>
        <dbReference type="Proteomes" id="UP000184699"/>
    </source>
</evidence>
<dbReference type="InterPro" id="IPR040921">
    <property type="entry name" value="Peptidase_S66C"/>
</dbReference>
<dbReference type="Proteomes" id="UP000184699">
    <property type="component" value="Unassembled WGS sequence"/>
</dbReference>
<protein>
    <submittedName>
        <fullName evidence="9">Muramoyltetrapeptide carboxypeptidase</fullName>
    </submittedName>
</protein>
<feature type="active site" description="Charge relay system" evidence="6">
    <location>
        <position position="278"/>
    </location>
</feature>
<dbReference type="CDD" id="cd07025">
    <property type="entry name" value="Peptidase_S66"/>
    <property type="match status" value="1"/>
</dbReference>
<keyword evidence="2 9" id="KW-0121">Carboxypeptidase</keyword>
<dbReference type="PANTHER" id="PTHR30237:SF2">
    <property type="entry name" value="MUREIN TETRAPEPTIDE CARBOXYPEPTIDASE"/>
    <property type="match status" value="1"/>
</dbReference>
<comment type="similarity">
    <text evidence="1">Belongs to the peptidase S66 family.</text>
</comment>
<dbReference type="PANTHER" id="PTHR30237">
    <property type="entry name" value="MURAMOYLTETRAPEPTIDE CARBOXYPEPTIDASE"/>
    <property type="match status" value="1"/>
</dbReference>
<dbReference type="Pfam" id="PF02016">
    <property type="entry name" value="Peptidase_S66"/>
    <property type="match status" value="1"/>
</dbReference>
<dbReference type="PIRSF" id="PIRSF028757">
    <property type="entry name" value="LD-carboxypeptidase"/>
    <property type="match status" value="1"/>
</dbReference>
<keyword evidence="3" id="KW-0645">Protease</keyword>
<dbReference type="InterPro" id="IPR040449">
    <property type="entry name" value="Peptidase_S66_N"/>
</dbReference>
<dbReference type="RefSeq" id="WP_200802761.1">
    <property type="nucleotide sequence ID" value="NZ_FSRJ01000004.1"/>
</dbReference>
<keyword evidence="10" id="KW-1185">Reference proteome</keyword>
<gene>
    <name evidence="9" type="ORF">SAMN05443544_3398</name>
</gene>
<feature type="active site" description="Nucleophile" evidence="6">
    <location>
        <position position="115"/>
    </location>
</feature>
<dbReference type="GO" id="GO:0004180">
    <property type="term" value="F:carboxypeptidase activity"/>
    <property type="evidence" value="ECO:0007669"/>
    <property type="project" value="UniProtKB-KW"/>
</dbReference>
<dbReference type="Gene3D" id="3.40.50.10740">
    <property type="entry name" value="Class I glutamine amidotransferase-like"/>
    <property type="match status" value="1"/>
</dbReference>
<evidence type="ECO:0000313" key="9">
    <source>
        <dbReference type="EMBL" id="SIO21954.1"/>
    </source>
</evidence>
<name>A0A1N6HQ63_9MICO</name>
<dbReference type="Pfam" id="PF17676">
    <property type="entry name" value="Peptidase_S66C"/>
    <property type="match status" value="1"/>
</dbReference>
<reference evidence="10" key="1">
    <citation type="submission" date="2016-11" db="EMBL/GenBank/DDBJ databases">
        <authorList>
            <person name="Varghese N."/>
            <person name="Submissions S."/>
        </authorList>
    </citation>
    <scope>NUCLEOTIDE SEQUENCE [LARGE SCALE GENOMIC DNA]</scope>
    <source>
        <strain evidence="10">DSM 8595</strain>
    </source>
</reference>
<dbReference type="InterPro" id="IPR003507">
    <property type="entry name" value="S66_fam"/>
</dbReference>
<dbReference type="AlphaFoldDB" id="A0A1N6HQ63"/>
<evidence type="ECO:0000256" key="3">
    <source>
        <dbReference type="ARBA" id="ARBA00022670"/>
    </source>
</evidence>